<dbReference type="STRING" id="4829.A0A163KAG6"/>
<dbReference type="PANTHER" id="PTHR23189">
    <property type="entry name" value="RNA RECOGNITION MOTIF-CONTAINING"/>
    <property type="match status" value="1"/>
</dbReference>
<dbReference type="CDD" id="cd00590">
    <property type="entry name" value="RRM_SF"/>
    <property type="match status" value="1"/>
</dbReference>
<evidence type="ECO:0000256" key="3">
    <source>
        <dbReference type="SAM" id="MobiDB-lite"/>
    </source>
</evidence>
<dbReference type="Gene3D" id="3.30.70.330">
    <property type="match status" value="1"/>
</dbReference>
<evidence type="ECO:0000313" key="5">
    <source>
        <dbReference type="EMBL" id="SAM06741.1"/>
    </source>
</evidence>
<sequence length="363" mass="42162">MASPEDSSPNPIHSPPSSSPGSRRYPDTTGATSTSSPPASGSSAVNDAHQRTDQRRYQSKERHDRSRSRSPQQHYTSRYTERRGHGDIDTSVTHQQDMDHPARPSRRHDYRDDDYRYSNRDGGDRYRPSPLPDSTTATGSRHSDQYQPRHGDSRYDTRRRHDDYDYPRSTYPQQQQTHSRAQYSDYRQHYDDRRYQRYHDDHYEPRSRPSRRTVERGTEEERQRSTIIFVGNLPYDYREQDVAAMFDRYGKLVKVTIPIDALTTKNKGFAFVEFEQRLNAQEAMDNFQGFSVGGRRLKLDWDIGLNKKDIRRAPASSSDHGRTRSPPRSSSPPSTLRRGGDSYHPPTDERSYGRPAVADTYRP</sequence>
<feature type="compositionally biased region" description="Polar residues" evidence="3">
    <location>
        <begin position="69"/>
        <end position="78"/>
    </location>
</feature>
<dbReference type="Pfam" id="PF00076">
    <property type="entry name" value="RRM_1"/>
    <property type="match status" value="1"/>
</dbReference>
<dbReference type="PROSITE" id="PS50102">
    <property type="entry name" value="RRM"/>
    <property type="match status" value="1"/>
</dbReference>
<dbReference type="EMBL" id="LT554635">
    <property type="protein sequence ID" value="SAM06741.1"/>
    <property type="molecule type" value="Genomic_DNA"/>
</dbReference>
<evidence type="ECO:0000313" key="6">
    <source>
        <dbReference type="Proteomes" id="UP000078561"/>
    </source>
</evidence>
<feature type="compositionally biased region" description="Basic and acidic residues" evidence="3">
    <location>
        <begin position="338"/>
        <end position="352"/>
    </location>
</feature>
<keyword evidence="6" id="KW-1185">Reference proteome</keyword>
<feature type="compositionally biased region" description="Basic and acidic residues" evidence="3">
    <location>
        <begin position="186"/>
        <end position="222"/>
    </location>
</feature>
<gene>
    <name evidence="5" type="primary">ABSGL_12499.1 scaffold 12955</name>
</gene>
<feature type="compositionally biased region" description="Basic and acidic residues" evidence="3">
    <location>
        <begin position="79"/>
        <end position="88"/>
    </location>
</feature>
<dbReference type="InterPro" id="IPR012677">
    <property type="entry name" value="Nucleotide-bd_a/b_plait_sf"/>
</dbReference>
<feature type="compositionally biased region" description="Basic and acidic residues" evidence="3">
    <location>
        <begin position="48"/>
        <end position="64"/>
    </location>
</feature>
<evidence type="ECO:0000259" key="4">
    <source>
        <dbReference type="PROSITE" id="PS50102"/>
    </source>
</evidence>
<feature type="region of interest" description="Disordered" evidence="3">
    <location>
        <begin position="310"/>
        <end position="363"/>
    </location>
</feature>
<dbReference type="InParanoid" id="A0A163KAG6"/>
<dbReference type="InterPro" id="IPR035979">
    <property type="entry name" value="RBD_domain_sf"/>
</dbReference>
<dbReference type="SUPFAM" id="SSF54928">
    <property type="entry name" value="RNA-binding domain, RBD"/>
    <property type="match status" value="1"/>
</dbReference>
<feature type="compositionally biased region" description="Polar residues" evidence="3">
    <location>
        <begin position="170"/>
        <end position="181"/>
    </location>
</feature>
<dbReference type="AlphaFoldDB" id="A0A163KAG6"/>
<protein>
    <recommendedName>
        <fullName evidence="4">RRM domain-containing protein</fullName>
    </recommendedName>
</protein>
<dbReference type="OMA" id="RHEDSTH"/>
<feature type="compositionally biased region" description="Basic and acidic residues" evidence="3">
    <location>
        <begin position="96"/>
        <end position="127"/>
    </location>
</feature>
<feature type="compositionally biased region" description="Low complexity" evidence="3">
    <location>
        <begin position="19"/>
        <end position="44"/>
    </location>
</feature>
<name>A0A163KAG6_ABSGL</name>
<organism evidence="5">
    <name type="scientific">Absidia glauca</name>
    <name type="common">Pin mould</name>
    <dbReference type="NCBI Taxonomy" id="4829"/>
    <lineage>
        <taxon>Eukaryota</taxon>
        <taxon>Fungi</taxon>
        <taxon>Fungi incertae sedis</taxon>
        <taxon>Mucoromycota</taxon>
        <taxon>Mucoromycotina</taxon>
        <taxon>Mucoromycetes</taxon>
        <taxon>Mucorales</taxon>
        <taxon>Cunninghamellaceae</taxon>
        <taxon>Absidia</taxon>
    </lineage>
</organism>
<feature type="compositionally biased region" description="Basic and acidic residues" evidence="3">
    <location>
        <begin position="141"/>
        <end position="166"/>
    </location>
</feature>
<accession>A0A163KAG6</accession>
<keyword evidence="1 2" id="KW-0694">RNA-binding</keyword>
<feature type="compositionally biased region" description="Low complexity" evidence="3">
    <location>
        <begin position="324"/>
        <end position="337"/>
    </location>
</feature>
<evidence type="ECO:0000256" key="1">
    <source>
        <dbReference type="ARBA" id="ARBA00022884"/>
    </source>
</evidence>
<dbReference type="SMART" id="SM00360">
    <property type="entry name" value="RRM"/>
    <property type="match status" value="1"/>
</dbReference>
<dbReference type="GO" id="GO:0003723">
    <property type="term" value="F:RNA binding"/>
    <property type="evidence" value="ECO:0007669"/>
    <property type="project" value="UniProtKB-UniRule"/>
</dbReference>
<proteinExistence type="predicted"/>
<evidence type="ECO:0000256" key="2">
    <source>
        <dbReference type="PROSITE-ProRule" id="PRU00176"/>
    </source>
</evidence>
<reference evidence="5" key="1">
    <citation type="submission" date="2016-04" db="EMBL/GenBank/DDBJ databases">
        <authorList>
            <person name="Evans L.H."/>
            <person name="Alamgir A."/>
            <person name="Owens N."/>
            <person name="Weber N.D."/>
            <person name="Virtaneva K."/>
            <person name="Barbian K."/>
            <person name="Babar A."/>
            <person name="Rosenke K."/>
        </authorList>
    </citation>
    <scope>NUCLEOTIDE SEQUENCE [LARGE SCALE GENOMIC DNA]</scope>
    <source>
        <strain evidence="5">CBS 101.48</strain>
    </source>
</reference>
<feature type="region of interest" description="Disordered" evidence="3">
    <location>
        <begin position="1"/>
        <end position="222"/>
    </location>
</feature>
<dbReference type="OrthoDB" id="439808at2759"/>
<feature type="domain" description="RRM" evidence="4">
    <location>
        <begin position="226"/>
        <end position="304"/>
    </location>
</feature>
<dbReference type="Proteomes" id="UP000078561">
    <property type="component" value="Unassembled WGS sequence"/>
</dbReference>
<dbReference type="InterPro" id="IPR000504">
    <property type="entry name" value="RRM_dom"/>
</dbReference>